<feature type="domain" description="C2H2-type" evidence="3">
    <location>
        <begin position="4"/>
        <end position="31"/>
    </location>
</feature>
<dbReference type="Proteomes" id="UP000789405">
    <property type="component" value="Unassembled WGS sequence"/>
</dbReference>
<dbReference type="AlphaFoldDB" id="A0A9N9I2C3"/>
<evidence type="ECO:0000259" key="3">
    <source>
        <dbReference type="PROSITE" id="PS50157"/>
    </source>
</evidence>
<keyword evidence="1" id="KW-0479">Metal-binding</keyword>
<dbReference type="PROSITE" id="PS50157">
    <property type="entry name" value="ZINC_FINGER_C2H2_2"/>
    <property type="match status" value="1"/>
</dbReference>
<proteinExistence type="predicted"/>
<protein>
    <submittedName>
        <fullName evidence="4">13268_t:CDS:1</fullName>
    </submittedName>
</protein>
<keyword evidence="5" id="KW-1185">Reference proteome</keyword>
<organism evidence="4 5">
    <name type="scientific">Dentiscutata erythropus</name>
    <dbReference type="NCBI Taxonomy" id="1348616"/>
    <lineage>
        <taxon>Eukaryota</taxon>
        <taxon>Fungi</taxon>
        <taxon>Fungi incertae sedis</taxon>
        <taxon>Mucoromycota</taxon>
        <taxon>Glomeromycotina</taxon>
        <taxon>Glomeromycetes</taxon>
        <taxon>Diversisporales</taxon>
        <taxon>Gigasporaceae</taxon>
        <taxon>Dentiscutata</taxon>
    </lineage>
</organism>
<feature type="non-terminal residue" evidence="4">
    <location>
        <position position="102"/>
    </location>
</feature>
<keyword evidence="1" id="KW-0863">Zinc-finger</keyword>
<evidence type="ECO:0000256" key="1">
    <source>
        <dbReference type="PROSITE-ProRule" id="PRU00042"/>
    </source>
</evidence>
<sequence>MVEHPCTRCGKSFPKLWKLRCHNERQYKYRPKVIPQITIPQVKDQDIPPPVTHIRGRDQRREITKRNKSPIPISQEAGSGPAIQAYRKNIASQNELQEAIKN</sequence>
<evidence type="ECO:0000313" key="4">
    <source>
        <dbReference type="EMBL" id="CAG8716457.1"/>
    </source>
</evidence>
<comment type="caution">
    <text evidence="4">The sequence shown here is derived from an EMBL/GenBank/DDBJ whole genome shotgun (WGS) entry which is preliminary data.</text>
</comment>
<gene>
    <name evidence="4" type="ORF">DERYTH_LOCUS13975</name>
</gene>
<name>A0A9N9I2C3_9GLOM</name>
<dbReference type="InterPro" id="IPR013087">
    <property type="entry name" value="Znf_C2H2_type"/>
</dbReference>
<accession>A0A9N9I2C3</accession>
<reference evidence="4" key="1">
    <citation type="submission" date="2021-06" db="EMBL/GenBank/DDBJ databases">
        <authorList>
            <person name="Kallberg Y."/>
            <person name="Tangrot J."/>
            <person name="Rosling A."/>
        </authorList>
    </citation>
    <scope>NUCLEOTIDE SEQUENCE</scope>
    <source>
        <strain evidence="4">MA453B</strain>
    </source>
</reference>
<evidence type="ECO:0000313" key="5">
    <source>
        <dbReference type="Proteomes" id="UP000789405"/>
    </source>
</evidence>
<keyword evidence="1" id="KW-0862">Zinc</keyword>
<evidence type="ECO:0000256" key="2">
    <source>
        <dbReference type="SAM" id="MobiDB-lite"/>
    </source>
</evidence>
<dbReference type="GO" id="GO:0008270">
    <property type="term" value="F:zinc ion binding"/>
    <property type="evidence" value="ECO:0007669"/>
    <property type="project" value="UniProtKB-KW"/>
</dbReference>
<feature type="region of interest" description="Disordered" evidence="2">
    <location>
        <begin position="61"/>
        <end position="80"/>
    </location>
</feature>
<dbReference type="OrthoDB" id="2462568at2759"/>
<dbReference type="EMBL" id="CAJVPY010010193">
    <property type="protein sequence ID" value="CAG8716457.1"/>
    <property type="molecule type" value="Genomic_DNA"/>
</dbReference>